<name>A0ABP0G7Z6_CLALP</name>
<organism evidence="1 2">
    <name type="scientific">Clavelina lepadiformis</name>
    <name type="common">Light-bulb sea squirt</name>
    <name type="synonym">Ascidia lepadiformis</name>
    <dbReference type="NCBI Taxonomy" id="159417"/>
    <lineage>
        <taxon>Eukaryota</taxon>
        <taxon>Metazoa</taxon>
        <taxon>Chordata</taxon>
        <taxon>Tunicata</taxon>
        <taxon>Ascidiacea</taxon>
        <taxon>Aplousobranchia</taxon>
        <taxon>Clavelinidae</taxon>
        <taxon>Clavelina</taxon>
    </lineage>
</organism>
<dbReference type="Proteomes" id="UP001642483">
    <property type="component" value="Unassembled WGS sequence"/>
</dbReference>
<keyword evidence="2" id="KW-1185">Reference proteome</keyword>
<protein>
    <submittedName>
        <fullName evidence="1">Uncharacterized protein</fullName>
    </submittedName>
</protein>
<sequence length="79" mass="9124">MRCASIYSKDDNFDYYWVPFQSIQAPQWSQALVFTSTIENQHVSSQVQKEYVSLKKCLSGKLTPSKFSGTSLLLQTYFE</sequence>
<proteinExistence type="predicted"/>
<reference evidence="1 2" key="1">
    <citation type="submission" date="2024-02" db="EMBL/GenBank/DDBJ databases">
        <authorList>
            <person name="Daric V."/>
            <person name="Darras S."/>
        </authorList>
    </citation>
    <scope>NUCLEOTIDE SEQUENCE [LARGE SCALE GENOMIC DNA]</scope>
</reference>
<evidence type="ECO:0000313" key="2">
    <source>
        <dbReference type="Proteomes" id="UP001642483"/>
    </source>
</evidence>
<evidence type="ECO:0000313" key="1">
    <source>
        <dbReference type="EMBL" id="CAK8686220.1"/>
    </source>
</evidence>
<accession>A0ABP0G7Z6</accession>
<comment type="caution">
    <text evidence="1">The sequence shown here is derived from an EMBL/GenBank/DDBJ whole genome shotgun (WGS) entry which is preliminary data.</text>
</comment>
<dbReference type="EMBL" id="CAWYQH010000102">
    <property type="protein sequence ID" value="CAK8686220.1"/>
    <property type="molecule type" value="Genomic_DNA"/>
</dbReference>
<gene>
    <name evidence="1" type="ORF">CVLEPA_LOCUS18172</name>
</gene>